<dbReference type="InterPro" id="IPR008030">
    <property type="entry name" value="NmrA-like"/>
</dbReference>
<dbReference type="VEuPathDB" id="FungiDB:M747DRAFT_299800"/>
<evidence type="ECO:0000313" key="2">
    <source>
        <dbReference type="EMBL" id="GAQ42492.1"/>
    </source>
</evidence>
<organism evidence="2 3">
    <name type="scientific">Aspergillus niger</name>
    <dbReference type="NCBI Taxonomy" id="5061"/>
    <lineage>
        <taxon>Eukaryota</taxon>
        <taxon>Fungi</taxon>
        <taxon>Dikarya</taxon>
        <taxon>Ascomycota</taxon>
        <taxon>Pezizomycotina</taxon>
        <taxon>Eurotiomycetes</taxon>
        <taxon>Eurotiomycetidae</taxon>
        <taxon>Eurotiales</taxon>
        <taxon>Aspergillaceae</taxon>
        <taxon>Aspergillus</taxon>
        <taxon>Aspergillus subgen. Circumdati</taxon>
    </lineage>
</organism>
<dbReference type="VEuPathDB" id="FungiDB:An09g00600"/>
<reference evidence="3" key="1">
    <citation type="journal article" date="2016" name="Genome Announc.">
        <title>Draft genome sequence of Aspergillus niger strain An76.</title>
        <authorList>
            <person name="Gong W."/>
            <person name="Cheng Z."/>
            <person name="Zhang H."/>
            <person name="Liu L."/>
            <person name="Gao P."/>
            <person name="Wang L."/>
        </authorList>
    </citation>
    <scope>NUCLEOTIDE SEQUENCE [LARGE SCALE GENOMIC DNA]</scope>
    <source>
        <strain evidence="3">An76</strain>
    </source>
</reference>
<evidence type="ECO:0000259" key="1">
    <source>
        <dbReference type="Pfam" id="PF05368"/>
    </source>
</evidence>
<dbReference type="OMA" id="MRNTKKP"/>
<gene>
    <name evidence="2" type="ORF">ABL_05153</name>
</gene>
<comment type="caution">
    <text evidence="2">The sequence shown here is derived from an EMBL/GenBank/DDBJ whole genome shotgun (WGS) entry which is preliminary data.</text>
</comment>
<dbReference type="OrthoDB" id="419598at2759"/>
<dbReference type="PANTHER" id="PTHR43162">
    <property type="match status" value="1"/>
</dbReference>
<dbReference type="Pfam" id="PF05368">
    <property type="entry name" value="NmrA"/>
    <property type="match status" value="1"/>
</dbReference>
<dbReference type="InterPro" id="IPR051604">
    <property type="entry name" value="Ergot_Alk_Oxidoreductase"/>
</dbReference>
<dbReference type="InterPro" id="IPR036291">
    <property type="entry name" value="NAD(P)-bd_dom_sf"/>
</dbReference>
<protein>
    <submittedName>
        <fullName evidence="2">NAD(P)-binding protein</fullName>
    </submittedName>
</protein>
<dbReference type="PANTHER" id="PTHR43162:SF1">
    <property type="entry name" value="PRESTALK A DIFFERENTIATION PROTEIN A"/>
    <property type="match status" value="1"/>
</dbReference>
<name>A0A100IJP4_ASPNG</name>
<dbReference type="VEuPathDB" id="FungiDB:ASPNIDRAFT2_189113"/>
<evidence type="ECO:0000313" key="3">
    <source>
        <dbReference type="Proteomes" id="UP000068243"/>
    </source>
</evidence>
<dbReference type="VEuPathDB" id="FungiDB:ATCC64974_6360"/>
<dbReference type="EMBL" id="BCMY01000007">
    <property type="protein sequence ID" value="GAQ42492.1"/>
    <property type="molecule type" value="Genomic_DNA"/>
</dbReference>
<proteinExistence type="predicted"/>
<sequence>MLKYNNIIIFGATGEVGSAAALQAHHEGATVSLATRNLSKAIPQLAHIPFKRYEADLTRPSTLAAAVCDAGAKAAFIYGVFDDQDFMRGALRTLKAAGVEFVVFLSSFLILTDIHNVDPSDIVPWEHAQVELALEEVYGRDSYVTVRPAFYASNLFHQKQAIQQGEVRLPNPEAKFDFISSKDIGQVAGTILVHGAQEHIVRLLGPERMTLREAVEIIGEALSQIVRVTAVSREEGAAQLEAAGVPPPMVQWHLYNVIDRASLYLESSQALITGDNISKYAHHPPQRFRDWVEEHKAQFLD</sequence>
<dbReference type="AlphaFoldDB" id="A0A100IJP4"/>
<dbReference type="Proteomes" id="UP000068243">
    <property type="component" value="Unassembled WGS sequence"/>
</dbReference>
<dbReference type="Gene3D" id="3.40.50.720">
    <property type="entry name" value="NAD(P)-binding Rossmann-like Domain"/>
    <property type="match status" value="1"/>
</dbReference>
<feature type="domain" description="NmrA-like" evidence="1">
    <location>
        <begin position="6"/>
        <end position="247"/>
    </location>
</feature>
<accession>A0A100IJP4</accession>
<dbReference type="SUPFAM" id="SSF51735">
    <property type="entry name" value="NAD(P)-binding Rossmann-fold domains"/>
    <property type="match status" value="1"/>
</dbReference>